<name>A0ABS2SQE8_9BACI</name>
<comment type="caution">
    <text evidence="1">The sequence shown here is derived from an EMBL/GenBank/DDBJ whole genome shotgun (WGS) entry which is preliminary data.</text>
</comment>
<dbReference type="Proteomes" id="UP001179280">
    <property type="component" value="Unassembled WGS sequence"/>
</dbReference>
<sequence length="39" mass="4749">MGFMAGQLLYVLLELYKNCSSAINFFYYITNKYKLYFNY</sequence>
<evidence type="ECO:0000313" key="1">
    <source>
        <dbReference type="EMBL" id="MBM7837743.1"/>
    </source>
</evidence>
<reference evidence="1" key="1">
    <citation type="submission" date="2021-01" db="EMBL/GenBank/DDBJ databases">
        <title>Genomic Encyclopedia of Type Strains, Phase IV (KMG-IV): sequencing the most valuable type-strain genomes for metagenomic binning, comparative biology and taxonomic classification.</title>
        <authorList>
            <person name="Goeker M."/>
        </authorList>
    </citation>
    <scope>NUCLEOTIDE SEQUENCE</scope>
    <source>
        <strain evidence="1">DSM 21943</strain>
    </source>
</reference>
<protein>
    <submittedName>
        <fullName evidence="1">Uncharacterized protein</fullName>
    </submittedName>
</protein>
<keyword evidence="2" id="KW-1185">Reference proteome</keyword>
<dbReference type="EMBL" id="JAFBCV010000002">
    <property type="protein sequence ID" value="MBM7837743.1"/>
    <property type="molecule type" value="Genomic_DNA"/>
</dbReference>
<accession>A0ABS2SQE8</accession>
<evidence type="ECO:0000313" key="2">
    <source>
        <dbReference type="Proteomes" id="UP001179280"/>
    </source>
</evidence>
<proteinExistence type="predicted"/>
<gene>
    <name evidence="1" type="ORF">JOC54_000974</name>
</gene>
<organism evidence="1 2">
    <name type="scientific">Shouchella xiaoxiensis</name>
    <dbReference type="NCBI Taxonomy" id="766895"/>
    <lineage>
        <taxon>Bacteria</taxon>
        <taxon>Bacillati</taxon>
        <taxon>Bacillota</taxon>
        <taxon>Bacilli</taxon>
        <taxon>Bacillales</taxon>
        <taxon>Bacillaceae</taxon>
        <taxon>Shouchella</taxon>
    </lineage>
</organism>